<dbReference type="Pfam" id="PF00378">
    <property type="entry name" value="ECH_1"/>
    <property type="match status" value="1"/>
</dbReference>
<evidence type="ECO:0000313" key="14">
    <source>
        <dbReference type="Proteomes" id="UP001317963"/>
    </source>
</evidence>
<feature type="domain" description="AMP-binding enzyme C-terminal" evidence="11">
    <location>
        <begin position="708"/>
        <end position="779"/>
    </location>
</feature>
<dbReference type="Gene3D" id="3.90.180.10">
    <property type="entry name" value="Medium-chain alcohol dehydrogenases, catalytic domain"/>
    <property type="match status" value="2"/>
</dbReference>
<dbReference type="InterPro" id="IPR036291">
    <property type="entry name" value="NAD(P)-bd_dom_sf"/>
</dbReference>
<dbReference type="EMBL" id="CP036501">
    <property type="protein sequence ID" value="UZP74629.1"/>
    <property type="molecule type" value="Genomic_DNA"/>
</dbReference>
<dbReference type="Gene3D" id="3.90.226.10">
    <property type="entry name" value="2-enoyl-CoA Hydratase, Chain A, domain 1"/>
    <property type="match status" value="1"/>
</dbReference>
<dbReference type="InterPro" id="IPR042099">
    <property type="entry name" value="ANL_N_sf"/>
</dbReference>
<dbReference type="InterPro" id="IPR045851">
    <property type="entry name" value="AMP-bd_C_sf"/>
</dbReference>
<dbReference type="SUPFAM" id="SSF56801">
    <property type="entry name" value="Acetyl-CoA synthetase-like"/>
    <property type="match status" value="1"/>
</dbReference>
<keyword evidence="3" id="KW-0596">Phosphopantetheine</keyword>
<dbReference type="InterPro" id="IPR029045">
    <property type="entry name" value="ClpP/crotonase-like_dom_sf"/>
</dbReference>
<dbReference type="Gene3D" id="3.30.300.30">
    <property type="match status" value="1"/>
</dbReference>
<evidence type="ECO:0000259" key="12">
    <source>
        <dbReference type="Pfam" id="PF16177"/>
    </source>
</evidence>
<dbReference type="InterPro" id="IPR001753">
    <property type="entry name" value="Enoyl-CoA_hydra/iso"/>
</dbReference>
<dbReference type="PANTHER" id="PTHR24095:SF14">
    <property type="entry name" value="ACETYL-COENZYME A SYNTHETASE 1"/>
    <property type="match status" value="1"/>
</dbReference>
<evidence type="ECO:0000256" key="7">
    <source>
        <dbReference type="ARBA" id="ARBA00022840"/>
    </source>
</evidence>
<dbReference type="SUPFAM" id="SSF52096">
    <property type="entry name" value="ClpP/crotonase"/>
    <property type="match status" value="1"/>
</dbReference>
<evidence type="ECO:0000313" key="13">
    <source>
        <dbReference type="EMBL" id="UZP74629.1"/>
    </source>
</evidence>
<dbReference type="InterPro" id="IPR025110">
    <property type="entry name" value="AMP-bd_C"/>
</dbReference>
<keyword evidence="5" id="KW-0436">Ligase</keyword>
<dbReference type="Pfam" id="PF13193">
    <property type="entry name" value="AMP-binding_C"/>
    <property type="match status" value="1"/>
</dbReference>
<keyword evidence="14" id="KW-1185">Reference proteome</keyword>
<dbReference type="SUPFAM" id="SSF51735">
    <property type="entry name" value="NAD(P)-binding Rossmann-fold domains"/>
    <property type="match status" value="1"/>
</dbReference>
<dbReference type="PANTHER" id="PTHR24095">
    <property type="entry name" value="ACETYL-COENZYME A SYNTHETASE"/>
    <property type="match status" value="1"/>
</dbReference>
<keyword evidence="7" id="KW-0067">ATP-binding</keyword>
<evidence type="ECO:0000256" key="8">
    <source>
        <dbReference type="ARBA" id="ARBA00022990"/>
    </source>
</evidence>
<evidence type="ECO:0000259" key="10">
    <source>
        <dbReference type="Pfam" id="PF00501"/>
    </source>
</evidence>
<evidence type="ECO:0000256" key="9">
    <source>
        <dbReference type="ARBA" id="ARBA00049556"/>
    </source>
</evidence>
<dbReference type="CDD" id="cd06558">
    <property type="entry name" value="crotonase-like"/>
    <property type="match status" value="1"/>
</dbReference>
<comment type="catalytic activity">
    <reaction evidence="9">
        <text>a (3S)-3-hydroxyacyl-CoA + NAD(+) = a 3-oxoacyl-CoA + NADH + H(+)</text>
        <dbReference type="Rhea" id="RHEA:22432"/>
        <dbReference type="ChEBI" id="CHEBI:15378"/>
        <dbReference type="ChEBI" id="CHEBI:57318"/>
        <dbReference type="ChEBI" id="CHEBI:57540"/>
        <dbReference type="ChEBI" id="CHEBI:57945"/>
        <dbReference type="ChEBI" id="CHEBI:90726"/>
        <dbReference type="EC" id="1.1.1.35"/>
    </reaction>
</comment>
<dbReference type="InterPro" id="IPR032387">
    <property type="entry name" value="ACAS_N"/>
</dbReference>
<evidence type="ECO:0000256" key="1">
    <source>
        <dbReference type="ARBA" id="ARBA00006432"/>
    </source>
</evidence>
<dbReference type="InterPro" id="IPR011032">
    <property type="entry name" value="GroES-like_sf"/>
</dbReference>
<dbReference type="Pfam" id="PF16177">
    <property type="entry name" value="ACAS_N"/>
    <property type="match status" value="1"/>
</dbReference>
<evidence type="ECO:0000256" key="3">
    <source>
        <dbReference type="ARBA" id="ARBA00022450"/>
    </source>
</evidence>
<dbReference type="Gene3D" id="3.40.50.12780">
    <property type="entry name" value="N-terminal domain of ligase-like"/>
    <property type="match status" value="2"/>
</dbReference>
<evidence type="ECO:0000256" key="2">
    <source>
        <dbReference type="ARBA" id="ARBA00013275"/>
    </source>
</evidence>
<feature type="domain" description="Acetyl-coenzyme A synthetase N-terminal" evidence="12">
    <location>
        <begin position="76"/>
        <end position="103"/>
    </location>
</feature>
<dbReference type="RefSeq" id="WP_279241088.1">
    <property type="nucleotide sequence ID" value="NZ_CP036501.1"/>
</dbReference>
<feature type="domain" description="AMP-dependent synthetase/ligase" evidence="10">
    <location>
        <begin position="113"/>
        <end position="619"/>
    </location>
</feature>
<name>A0ABY6Q5S0_9GAMM</name>
<dbReference type="InterPro" id="IPR020845">
    <property type="entry name" value="AMP-binding_CS"/>
</dbReference>
<organism evidence="13 14">
    <name type="scientific">Candidatus Paraluminiphilus aquimaris</name>
    <dbReference type="NCBI Taxonomy" id="2518994"/>
    <lineage>
        <taxon>Bacteria</taxon>
        <taxon>Pseudomonadati</taxon>
        <taxon>Pseudomonadota</taxon>
        <taxon>Gammaproteobacteria</taxon>
        <taxon>Cellvibrionales</taxon>
        <taxon>Halieaceae</taxon>
        <taxon>Candidatus Paraluminiphilus</taxon>
    </lineage>
</organism>
<dbReference type="SUPFAM" id="SSF50129">
    <property type="entry name" value="GroES-like"/>
    <property type="match status" value="1"/>
</dbReference>
<dbReference type="Proteomes" id="UP001317963">
    <property type="component" value="Chromosome"/>
</dbReference>
<comment type="similarity">
    <text evidence="1">Belongs to the ATP-dependent AMP-binding enzyme family.</text>
</comment>
<keyword evidence="6" id="KW-0547">Nucleotide-binding</keyword>
<evidence type="ECO:0000256" key="6">
    <source>
        <dbReference type="ARBA" id="ARBA00022741"/>
    </source>
</evidence>
<reference evidence="13 14" key="1">
    <citation type="submission" date="2019-02" db="EMBL/GenBank/DDBJ databases">
        <title>Halieaceae_genomes.</title>
        <authorList>
            <person name="Li S.-H."/>
        </authorList>
    </citation>
    <scope>NUCLEOTIDE SEQUENCE [LARGE SCALE GENOMIC DNA]</scope>
    <source>
        <strain evidence="13 14">JH123</strain>
    </source>
</reference>
<evidence type="ECO:0000256" key="4">
    <source>
        <dbReference type="ARBA" id="ARBA00022553"/>
    </source>
</evidence>
<accession>A0ABY6Q5S0</accession>
<dbReference type="InterPro" id="IPR000873">
    <property type="entry name" value="AMP-dep_synth/lig_dom"/>
</dbReference>
<evidence type="ECO:0000259" key="11">
    <source>
        <dbReference type="Pfam" id="PF13193"/>
    </source>
</evidence>
<dbReference type="EC" id="6.2.1.1" evidence="2"/>
<protein>
    <recommendedName>
        <fullName evidence="2">acetate--CoA ligase</fullName>
        <ecNumber evidence="2">6.2.1.1</ecNumber>
    </recommendedName>
</protein>
<keyword evidence="4" id="KW-0597">Phosphoprotein</keyword>
<dbReference type="Gene3D" id="3.40.50.720">
    <property type="entry name" value="NAD(P)-binding Rossmann-like Domain"/>
    <property type="match status" value="2"/>
</dbReference>
<evidence type="ECO:0000256" key="5">
    <source>
        <dbReference type="ARBA" id="ARBA00022598"/>
    </source>
</evidence>
<dbReference type="PROSITE" id="PS00455">
    <property type="entry name" value="AMP_BINDING"/>
    <property type="match status" value="1"/>
</dbReference>
<gene>
    <name evidence="13" type="ORF">E0F26_07705</name>
</gene>
<sequence length="1803" mass="195732">MSDDRTWGVLPSQSDEDALRNHIQNDADQFHAEVASREIHWQNASSGAWLARTGDSGWVGWDSRGENVALDDEDWTPWSSVLDQSAAPYYRWFTGGQTNACFNLVDRHLLQGRADKTAIIFEGDRWDPSKNEGRGGPVTEQHFSYRVLFEEVVARMQVLKDLGLSKGDRIAFNLPNIPEQVFYMLAAQRMGVVYTPVFGGFSAKTLSDRIHDAGAKLVITADGGYRNAEVVAYKGTYTDPALDNYIPRETALQTLQTVLATYDLGALAETLYNDVHEALAGEITLERSDLMRELGASIAKQNALPAEMTAELRTAVARQLADAKHDIDNVIVVDYTGQEIVEHARDKWSNDLVDTAKARIAGHLGLSSFTDLSGDSAAELWAKLNAVLPVESVDSNFPLFIIYTSGSTGKPKGVVHTHGSWLSGVSHTMRTVFSATEDDTLYVIGDPGWITGQSYLIAAPLVQGMTTVIAEGSPLFPHAGRFSSIIERYKVTLFKAGSTFLKAVMTDPASAREMADFDMSSLRVGTFCAEPVSPAVQQFAMDNICKHYINSYWATEHGGIVFSCPWGGYKPLSADAKTWPLPWVQAEVRVAEETAQDGTVTQWRTAESGEKGELVITQPYPYLARTLWGDADNLFENSWRGDIDRFTEVYFNRWGGELTYTQGDYARQHDDGAFTLHGRSDDVINVSGHRIGTEEIEGAILRDKTLREDSPVGNVVVVGAPHDEKGETPVAFLVAAAGRKLSDDDLARLQSLVRSEKGATAVPSDFLVVSAFPETRSGKYMRRTLRSILLDQPLGDISTLKNPESVDEIRTAVTQWKDFGRLTEARRVVQTWRYLRVETHEIAPGRLVALVVISSPPVNALSERTLDELHTALTQLAHQDDLSAMVVTGARNTFVAGADVKELLKIGEKGDLESAQTLPNAAQTAFATLENLDIPIIAAVNGPALGGGNELVLACSHVIAAQHAEFGQPEINLNLLPGYGGTQRLTRKLFDAQGVDGAAEALRMMLDGRTIDAEKALEIGLIDDIVTTEGLSTVEAAMAALRDHFSGGDALKVSMARRKKLKDQREQALAIDESLTTHSGVAGALEQIRNSGRTKPVEFIIDAMLTGARDGQAAGLRREAELFAKGVCDPECGPEGISAFLEKRSAPLPPKPKAVQPDASQDERAALIDEGKLLPMGASFFPGITPIPQYQLGYGVMRSHEDGSPLHGDPEVAEKELVLPTPLPSANEALVYILASEMNFNDIWAITGIPVSPFDARDADVQVTGSGGVGIVAQLGQDLVREGRLSVGDIVTIYSGQSELMAPDQGLDPMAADFRIQGYERNDGSHAQFLTVQGPQLHAKLPGISIEEAGSYGLTMGTIHRALYNTLAIEPGKRLFVEGASTGTGYDCLRSALSSSCGALGMVSSENRGERVEAVGGHAINRKDSRWSDIFTAVPDDPKEWDAWEAAGEAFVAEAEKKVGGQIDYSVSHAGETAFPRSFQLLGENGVLTFYGASSGYRFTFMGKAGASTPASQFSKAGLRAGQSLLVVYGPGAEDGIVDPVAIEAIEVGCQRGAQVAVLVDTVSQREFVTSLGFGAQMKGVVSLEEIERRLGDEFDPPGPFQKMPNPFTESAAFKESVRAFSDRTLKPIGSAIAPLLRNTLDKRGLPDVVFERAGRDGLALATSLVKPNVGKIVYSEDLKGARFSFYAPQVWMRQRRILMPTAEIRGTHLNTAREFAEMQERIAAGHISVLPPTIIPMEGVPEAHQAMWENRHAGANYVAMHALPRTNLKSRDELYRAWAIRDAMERGETLTKVETGSAGALR</sequence>
<dbReference type="Pfam" id="PF00501">
    <property type="entry name" value="AMP-binding"/>
    <property type="match status" value="1"/>
</dbReference>
<keyword evidence="8" id="KW-0007">Acetylation</keyword>
<proteinExistence type="inferred from homology"/>